<sequence length="88" mass="9816">MLLWSAAGYVLVGRNSTPSGKRRNRVGDRIAQVSDGIARLDAEFPWPPCTASSHFISNPCLQQTRALTEQFNIKKHAAYSCMFFSKVI</sequence>
<dbReference type="AlphaFoldDB" id="A0A0A5GF20"/>
<organism evidence="1 2">
    <name type="scientific">Pontibacillus marinus BH030004 = DSM 16465</name>
    <dbReference type="NCBI Taxonomy" id="1385511"/>
    <lineage>
        <taxon>Bacteria</taxon>
        <taxon>Bacillati</taxon>
        <taxon>Bacillota</taxon>
        <taxon>Bacilli</taxon>
        <taxon>Bacillales</taxon>
        <taxon>Bacillaceae</taxon>
        <taxon>Pontibacillus</taxon>
    </lineage>
</organism>
<dbReference type="Proteomes" id="UP000030403">
    <property type="component" value="Unassembled WGS sequence"/>
</dbReference>
<dbReference type="EMBL" id="AVPF01000012">
    <property type="protein sequence ID" value="KGX89818.1"/>
    <property type="molecule type" value="Genomic_DNA"/>
</dbReference>
<evidence type="ECO:0000313" key="2">
    <source>
        <dbReference type="Proteomes" id="UP000030403"/>
    </source>
</evidence>
<evidence type="ECO:0000313" key="1">
    <source>
        <dbReference type="EMBL" id="KGX89818.1"/>
    </source>
</evidence>
<keyword evidence="2" id="KW-1185">Reference proteome</keyword>
<protein>
    <submittedName>
        <fullName evidence="1">Uncharacterized protein</fullName>
    </submittedName>
</protein>
<name>A0A0A5GF20_9BACI</name>
<accession>A0A0A5GF20</accession>
<reference evidence="1 2" key="1">
    <citation type="submission" date="2013-08" db="EMBL/GenBank/DDBJ databases">
        <authorList>
            <person name="Huang J."/>
            <person name="Wang G."/>
        </authorList>
    </citation>
    <scope>NUCLEOTIDE SEQUENCE [LARGE SCALE GENOMIC DNA]</scope>
    <source>
        <strain evidence="1 2">BH030004</strain>
    </source>
</reference>
<proteinExistence type="predicted"/>
<gene>
    <name evidence="1" type="ORF">N783_04165</name>
</gene>
<comment type="caution">
    <text evidence="1">The sequence shown here is derived from an EMBL/GenBank/DDBJ whole genome shotgun (WGS) entry which is preliminary data.</text>
</comment>